<gene>
    <name evidence="2" type="ORF">FEQUK3_LOCUS5531</name>
</gene>
<dbReference type="Proteomes" id="UP000693738">
    <property type="component" value="Unassembled WGS sequence"/>
</dbReference>
<organism evidence="2 3">
    <name type="scientific">Fusarium equiseti</name>
    <name type="common">Fusarium scirpi</name>
    <dbReference type="NCBI Taxonomy" id="61235"/>
    <lineage>
        <taxon>Eukaryota</taxon>
        <taxon>Fungi</taxon>
        <taxon>Dikarya</taxon>
        <taxon>Ascomycota</taxon>
        <taxon>Pezizomycotina</taxon>
        <taxon>Sordariomycetes</taxon>
        <taxon>Hypocreomycetidae</taxon>
        <taxon>Hypocreales</taxon>
        <taxon>Nectriaceae</taxon>
        <taxon>Fusarium</taxon>
        <taxon>Fusarium incarnatum-equiseti species complex</taxon>
    </lineage>
</organism>
<feature type="chain" id="PRO_5035196943" evidence="1">
    <location>
        <begin position="22"/>
        <end position="270"/>
    </location>
</feature>
<sequence>MISTSFFTGALAIIAVNGVSAGPCRPSTIATTETTVTVGSASTETSIETSEATTLTLSTTADVPATTTELSTISEDVSSAATSFDDTTTLISITTTTTQEVQDSTTVPATTTTTAAAEVFACTTNADCETLNGGANPFCDVGSCVADNSQGSPCSDDSDCTTPGETCSADGFCGPPITQPGESCSDKIDCLLSLDPLCALGLCVCLDTVCSPPSGHQSCTTAAKCDAGQSCQQAICVDDVSCSSEGDCVANLDLCTSLGICACVNGICRL</sequence>
<name>A0A8J2IM48_FUSEQ</name>
<evidence type="ECO:0000313" key="3">
    <source>
        <dbReference type="Proteomes" id="UP000693738"/>
    </source>
</evidence>
<comment type="caution">
    <text evidence="2">The sequence shown here is derived from an EMBL/GenBank/DDBJ whole genome shotgun (WGS) entry which is preliminary data.</text>
</comment>
<protein>
    <submittedName>
        <fullName evidence="2">Uncharacterized protein</fullName>
    </submittedName>
</protein>
<reference evidence="2" key="1">
    <citation type="submission" date="2021-05" db="EMBL/GenBank/DDBJ databases">
        <authorList>
            <person name="Khan N."/>
        </authorList>
    </citation>
    <scope>NUCLEOTIDE SEQUENCE</scope>
</reference>
<dbReference type="EMBL" id="CAJSTJ010000130">
    <property type="protein sequence ID" value="CAG7559833.1"/>
    <property type="molecule type" value="Genomic_DNA"/>
</dbReference>
<feature type="signal peptide" evidence="1">
    <location>
        <begin position="1"/>
        <end position="21"/>
    </location>
</feature>
<dbReference type="AlphaFoldDB" id="A0A8J2IM48"/>
<accession>A0A8J2IM48</accession>
<evidence type="ECO:0000313" key="2">
    <source>
        <dbReference type="EMBL" id="CAG7559833.1"/>
    </source>
</evidence>
<proteinExistence type="predicted"/>
<keyword evidence="1" id="KW-0732">Signal</keyword>
<evidence type="ECO:0000256" key="1">
    <source>
        <dbReference type="SAM" id="SignalP"/>
    </source>
</evidence>